<dbReference type="Pfam" id="PF14028">
    <property type="entry name" value="Lant_dehydr_C"/>
    <property type="match status" value="1"/>
</dbReference>
<dbReference type="RefSeq" id="WP_217297680.1">
    <property type="nucleotide sequence ID" value="NZ_JAHOCE010000030.1"/>
</dbReference>
<protein>
    <submittedName>
        <fullName evidence="3">Lantibiotic dehydratase</fullName>
    </submittedName>
</protein>
<comment type="caution">
    <text evidence="3">The sequence shown here is derived from an EMBL/GenBank/DDBJ whole genome shotgun (WGS) entry which is preliminary data.</text>
</comment>
<evidence type="ECO:0000259" key="1">
    <source>
        <dbReference type="Pfam" id="PF04738"/>
    </source>
</evidence>
<dbReference type="Pfam" id="PF04738">
    <property type="entry name" value="Lant_dehydr_N"/>
    <property type="match status" value="2"/>
</dbReference>
<evidence type="ECO:0000259" key="2">
    <source>
        <dbReference type="Pfam" id="PF14028"/>
    </source>
</evidence>
<feature type="domain" description="Thiopeptide-type bacteriocin biosynthesis" evidence="2">
    <location>
        <begin position="663"/>
        <end position="888"/>
    </location>
</feature>
<gene>
    <name evidence="3" type="ORF">LIP63_09395</name>
</gene>
<accession>A0AAW4TXC2</accession>
<dbReference type="NCBIfam" id="TIGR03891">
    <property type="entry name" value="thiopep_ocin"/>
    <property type="match status" value="1"/>
</dbReference>
<evidence type="ECO:0000313" key="4">
    <source>
        <dbReference type="Proteomes" id="UP001198148"/>
    </source>
</evidence>
<name>A0AAW4TXC2_BIFBR</name>
<reference evidence="3" key="1">
    <citation type="submission" date="2021-10" db="EMBL/GenBank/DDBJ databases">
        <title>Collection of gut derived symbiotic bacterial strains cultured from healthy donors.</title>
        <authorList>
            <person name="Lin H."/>
            <person name="Littmann E."/>
            <person name="Claire K."/>
            <person name="Pamer E."/>
        </authorList>
    </citation>
    <scope>NUCLEOTIDE SEQUENCE</scope>
    <source>
        <strain evidence="3">MSK.23.105</strain>
    </source>
</reference>
<dbReference type="AlphaFoldDB" id="A0AAW4TXC2"/>
<feature type="domain" description="Lantibiotic dehydratase N-terminal" evidence="1">
    <location>
        <begin position="220"/>
        <end position="577"/>
    </location>
</feature>
<sequence>MFADTVISEPGIRAVLENSAPSFYAAVTKNLAEDSKTERTKVLKVARSALKYLSRLTTRATPFSTFATVGVLENVVSNPDGLELEVGQRRILERIAVGIDDIEKTFTFNPSAYLLGERLYIPSPSKSQETISVRYSEAVQAVKQVTEGRLIGLEQLSSTLATKFGTSEGLSAFIDGLIDSGILLAAPISYQMRDWKEDLASSDVTSTVQLFSLARFSGTFPSNLIDDTGLAIELMGRLFSFSTQNRNIESFTERYISRYGNFRFPANQVIDNYDGIGLLPPLESEDLQPAGQGKARFDLTNKFLSEVIFTNSDKSSIDLSRYASRILREWPAVEFASSYDVILKVEKVNSQTCEASTNFVFDDIGTIPLAGRAMARFAELSAEMKNNHREIVTRASGLERTERLPLLYRYNSPRPDFLSGNSSVSGNALSLGFLPHVEQAVSIVGLSDISVFESSGKMYCFDERHQKVANIHLPGLVNQDLLSGIGRSLVQISQMNQATPYWSWLGYENHANHLPEIRLGVTILSREKWKLTNRGIGALDDLKRVLADRRVPRYIYAGASDNKILLDTSAFDHLRLLKHVIENSDEDIWIERGVEPEDLGVTKSESDDKARFATEIVISVSSTDWAETATLPVAQIPPVGLNLDLSKRSVLESSTAFTFVVLCNDSNQERVLATAFDVLDDAGLEAYFVRYSEEGRPSLRIRVRGSFDDTFIRVFCDSVLSLRLATDVEFNLRLPEYSRYGGPECFKYLESFWCLESTQLVKMFTRLSSDTPEQVQKAKSNYMRFLIQQLGFTRHYVSAVAESYEHEFEADRHSIRKAARALRSVFSSDDMPEVFTDEMQEVLARFSSCQLQSNASAQDVKQSIAHMSANRLGLDRKDEAIFWRALLNHLRSADFGGEE</sequence>
<evidence type="ECO:0000313" key="3">
    <source>
        <dbReference type="EMBL" id="MCB5645574.1"/>
    </source>
</evidence>
<dbReference type="EMBL" id="JAJBPF010000028">
    <property type="protein sequence ID" value="MCB5645574.1"/>
    <property type="molecule type" value="Genomic_DNA"/>
</dbReference>
<dbReference type="InterPro" id="IPR023809">
    <property type="entry name" value="Thiopep_bacteriocin_synth_dom"/>
</dbReference>
<organism evidence="3 4">
    <name type="scientific">Bifidobacterium breve</name>
    <dbReference type="NCBI Taxonomy" id="1685"/>
    <lineage>
        <taxon>Bacteria</taxon>
        <taxon>Bacillati</taxon>
        <taxon>Actinomycetota</taxon>
        <taxon>Actinomycetes</taxon>
        <taxon>Bifidobacteriales</taxon>
        <taxon>Bifidobacteriaceae</taxon>
        <taxon>Bifidobacterium</taxon>
    </lineage>
</organism>
<feature type="domain" description="Lantibiotic dehydratase N-terminal" evidence="1">
    <location>
        <begin position="10"/>
        <end position="184"/>
    </location>
</feature>
<dbReference type="Proteomes" id="UP001198148">
    <property type="component" value="Unassembled WGS sequence"/>
</dbReference>
<dbReference type="InterPro" id="IPR006827">
    <property type="entry name" value="Lant_deHydtase_N"/>
</dbReference>
<proteinExistence type="predicted"/>